<accession>A0A0E9P566</accession>
<protein>
    <submittedName>
        <fullName evidence="1">Uncharacterized protein</fullName>
    </submittedName>
</protein>
<dbReference type="AlphaFoldDB" id="A0A0E9P566"/>
<name>A0A0E9P566_ANGAN</name>
<reference evidence="1" key="1">
    <citation type="submission" date="2014-11" db="EMBL/GenBank/DDBJ databases">
        <authorList>
            <person name="Amaro Gonzalez C."/>
        </authorList>
    </citation>
    <scope>NUCLEOTIDE SEQUENCE</scope>
</reference>
<sequence length="59" mass="6833">MTNVNKHGVVTLEDKNRRPTTLGFVGYEMFGKLAEVRLESAFIPGFERDVFKNRFRLLS</sequence>
<evidence type="ECO:0000313" key="1">
    <source>
        <dbReference type="EMBL" id="JAG99540.1"/>
    </source>
</evidence>
<proteinExistence type="predicted"/>
<reference evidence="1" key="2">
    <citation type="journal article" date="2015" name="Fish Shellfish Immunol.">
        <title>Early steps in the European eel (Anguilla anguilla)-Vibrio vulnificus interaction in the gills: Role of the RtxA13 toxin.</title>
        <authorList>
            <person name="Callol A."/>
            <person name="Pajuelo D."/>
            <person name="Ebbesson L."/>
            <person name="Teles M."/>
            <person name="MacKenzie S."/>
            <person name="Amaro C."/>
        </authorList>
    </citation>
    <scope>NUCLEOTIDE SEQUENCE</scope>
</reference>
<organism evidence="1">
    <name type="scientific">Anguilla anguilla</name>
    <name type="common">European freshwater eel</name>
    <name type="synonym">Muraena anguilla</name>
    <dbReference type="NCBI Taxonomy" id="7936"/>
    <lineage>
        <taxon>Eukaryota</taxon>
        <taxon>Metazoa</taxon>
        <taxon>Chordata</taxon>
        <taxon>Craniata</taxon>
        <taxon>Vertebrata</taxon>
        <taxon>Euteleostomi</taxon>
        <taxon>Actinopterygii</taxon>
        <taxon>Neopterygii</taxon>
        <taxon>Teleostei</taxon>
        <taxon>Anguilliformes</taxon>
        <taxon>Anguillidae</taxon>
        <taxon>Anguilla</taxon>
    </lineage>
</organism>
<dbReference type="EMBL" id="GBXM01109036">
    <property type="protein sequence ID" value="JAG99540.1"/>
    <property type="molecule type" value="Transcribed_RNA"/>
</dbReference>